<proteinExistence type="predicted"/>
<gene>
    <name evidence="2" type="ORF">CAEBREN_20008</name>
</gene>
<sequence>MSDNLVEIRTSDGIVLVVDVDTISYGTRRLINAARDRQEREQENSGATEEAGFEVVQHPVIREEQRAVTLNIEKELDDDPVTFIFLLLIIIALVFYLLFF</sequence>
<dbReference type="InParanoid" id="G0MMV1"/>
<name>G0MMV1_CAEBE</name>
<feature type="transmembrane region" description="Helical" evidence="1">
    <location>
        <begin position="81"/>
        <end position="99"/>
    </location>
</feature>
<reference evidence="3" key="1">
    <citation type="submission" date="2011-07" db="EMBL/GenBank/DDBJ databases">
        <authorList>
            <consortium name="Caenorhabditis brenneri Sequencing and Analysis Consortium"/>
            <person name="Wilson R.K."/>
        </authorList>
    </citation>
    <scope>NUCLEOTIDE SEQUENCE [LARGE SCALE GENOMIC DNA]</scope>
    <source>
        <strain evidence="3">PB2801</strain>
    </source>
</reference>
<dbReference type="Proteomes" id="UP000008068">
    <property type="component" value="Unassembled WGS sequence"/>
</dbReference>
<keyword evidence="1" id="KW-1133">Transmembrane helix</keyword>
<dbReference type="EMBL" id="GL379802">
    <property type="protein sequence ID" value="EGT37535.1"/>
    <property type="molecule type" value="Genomic_DNA"/>
</dbReference>
<dbReference type="AlphaFoldDB" id="G0MMV1"/>
<keyword evidence="1" id="KW-0472">Membrane</keyword>
<organism evidence="3">
    <name type="scientific">Caenorhabditis brenneri</name>
    <name type="common">Nematode worm</name>
    <dbReference type="NCBI Taxonomy" id="135651"/>
    <lineage>
        <taxon>Eukaryota</taxon>
        <taxon>Metazoa</taxon>
        <taxon>Ecdysozoa</taxon>
        <taxon>Nematoda</taxon>
        <taxon>Chromadorea</taxon>
        <taxon>Rhabditida</taxon>
        <taxon>Rhabditina</taxon>
        <taxon>Rhabditomorpha</taxon>
        <taxon>Rhabditoidea</taxon>
        <taxon>Rhabditidae</taxon>
        <taxon>Peloderinae</taxon>
        <taxon>Caenorhabditis</taxon>
    </lineage>
</organism>
<keyword evidence="1" id="KW-0812">Transmembrane</keyword>
<evidence type="ECO:0000313" key="3">
    <source>
        <dbReference type="Proteomes" id="UP000008068"/>
    </source>
</evidence>
<evidence type="ECO:0000313" key="2">
    <source>
        <dbReference type="EMBL" id="EGT37535.1"/>
    </source>
</evidence>
<evidence type="ECO:0000256" key="1">
    <source>
        <dbReference type="SAM" id="Phobius"/>
    </source>
</evidence>
<accession>G0MMV1</accession>
<protein>
    <submittedName>
        <fullName evidence="2">Uncharacterized protein</fullName>
    </submittedName>
</protein>
<dbReference type="HOGENOM" id="CLU_2308508_0_0_1"/>
<keyword evidence="3" id="KW-1185">Reference proteome</keyword>